<dbReference type="EMBL" id="JANPWB010000012">
    <property type="protein sequence ID" value="KAJ1118400.1"/>
    <property type="molecule type" value="Genomic_DNA"/>
</dbReference>
<organism evidence="2 3">
    <name type="scientific">Pleurodeles waltl</name>
    <name type="common">Iberian ribbed newt</name>
    <dbReference type="NCBI Taxonomy" id="8319"/>
    <lineage>
        <taxon>Eukaryota</taxon>
        <taxon>Metazoa</taxon>
        <taxon>Chordata</taxon>
        <taxon>Craniata</taxon>
        <taxon>Vertebrata</taxon>
        <taxon>Euteleostomi</taxon>
        <taxon>Amphibia</taxon>
        <taxon>Batrachia</taxon>
        <taxon>Caudata</taxon>
        <taxon>Salamandroidea</taxon>
        <taxon>Salamandridae</taxon>
        <taxon>Pleurodelinae</taxon>
        <taxon>Pleurodeles</taxon>
    </lineage>
</organism>
<dbReference type="AlphaFoldDB" id="A0AAV7NZS9"/>
<comment type="caution">
    <text evidence="2">The sequence shown here is derived from an EMBL/GenBank/DDBJ whole genome shotgun (WGS) entry which is preliminary data.</text>
</comment>
<dbReference type="InterPro" id="IPR004244">
    <property type="entry name" value="Transposase_22"/>
</dbReference>
<gene>
    <name evidence="2" type="ORF">NDU88_006591</name>
</gene>
<feature type="region of interest" description="Disordered" evidence="1">
    <location>
        <begin position="1"/>
        <end position="22"/>
    </location>
</feature>
<feature type="compositionally biased region" description="Basic and acidic residues" evidence="1">
    <location>
        <begin position="343"/>
        <end position="366"/>
    </location>
</feature>
<dbReference type="Gene3D" id="3.30.70.1820">
    <property type="entry name" value="L1 transposable element, RRM domain"/>
    <property type="match status" value="1"/>
</dbReference>
<feature type="region of interest" description="Disordered" evidence="1">
    <location>
        <begin position="324"/>
        <end position="394"/>
    </location>
</feature>
<dbReference type="PANTHER" id="PTHR11505">
    <property type="entry name" value="L1 TRANSPOSABLE ELEMENT-RELATED"/>
    <property type="match status" value="1"/>
</dbReference>
<proteinExistence type="predicted"/>
<dbReference type="Proteomes" id="UP001066276">
    <property type="component" value="Chromosome 8"/>
</dbReference>
<evidence type="ECO:0000313" key="2">
    <source>
        <dbReference type="EMBL" id="KAJ1118400.1"/>
    </source>
</evidence>
<keyword evidence="3" id="KW-1185">Reference proteome</keyword>
<evidence type="ECO:0000256" key="1">
    <source>
        <dbReference type="SAM" id="MobiDB-lite"/>
    </source>
</evidence>
<sequence>MYGKIGLQPPRSNGPACPADDEEAGLRPAAFEKQRPGHVQFGPSTPSGVATGGALSLKLCGCIAGGKRTGVQCALSQGDHSSGSSAGWDGLYCIHILAAETKSICLDIASFQSRVSDLEQCVVAVEDHLNTVPDRDRELLFICSKLVDLEDRSRRDNVRFFGFPGLVEGADIQEFLKETLPALTGISFDPPLEFQRVHRLGQKRAEDSRRPHPVIACLLCHTQARQLIFTACSQGLFQANGYEIHVVADFPKETNERHKAFLSFYPGLCQLEVKYGLFEPAWMWVTKNSQSQDFCDPGDLQLYLGDLTPTSMDMTPQTLRADVTQNSSDPMLPLISSDGRSPGGREVHQRGRDQMKHPRPYDDRGKALLAVVHHSQQADRDKSRSPLKPSPAST</sequence>
<protein>
    <submittedName>
        <fullName evidence="2">Uncharacterized protein</fullName>
    </submittedName>
</protein>
<reference evidence="2" key="1">
    <citation type="journal article" date="2022" name="bioRxiv">
        <title>Sequencing and chromosome-scale assembly of the giantPleurodeles waltlgenome.</title>
        <authorList>
            <person name="Brown T."/>
            <person name="Elewa A."/>
            <person name="Iarovenko S."/>
            <person name="Subramanian E."/>
            <person name="Araus A.J."/>
            <person name="Petzold A."/>
            <person name="Susuki M."/>
            <person name="Suzuki K.-i.T."/>
            <person name="Hayashi T."/>
            <person name="Toyoda A."/>
            <person name="Oliveira C."/>
            <person name="Osipova E."/>
            <person name="Leigh N.D."/>
            <person name="Simon A."/>
            <person name="Yun M.H."/>
        </authorList>
    </citation>
    <scope>NUCLEOTIDE SEQUENCE</scope>
    <source>
        <strain evidence="2">20211129_DDA</strain>
        <tissue evidence="2">Liver</tissue>
    </source>
</reference>
<evidence type="ECO:0000313" key="3">
    <source>
        <dbReference type="Proteomes" id="UP001066276"/>
    </source>
</evidence>
<accession>A0AAV7NZS9</accession>
<name>A0AAV7NZS9_PLEWA</name>